<dbReference type="InterPro" id="IPR038495">
    <property type="entry name" value="ATPase_E_C"/>
</dbReference>
<gene>
    <name evidence="4" type="ORF">KIPB_007706</name>
</gene>
<dbReference type="InterPro" id="IPR002842">
    <property type="entry name" value="ATPase_V1_Esu"/>
</dbReference>
<dbReference type="PANTHER" id="PTHR45715">
    <property type="entry name" value="ATPASE H+-TRANSPORTING V1 SUBUNIT E1A-RELATED"/>
    <property type="match status" value="1"/>
</dbReference>
<protein>
    <submittedName>
        <fullName evidence="4">ATPase, V1/A1 complex, subunit E</fullName>
    </submittedName>
</protein>
<dbReference type="Pfam" id="PF01991">
    <property type="entry name" value="vATP-synt_E"/>
    <property type="match status" value="1"/>
</dbReference>
<reference evidence="4 5" key="1">
    <citation type="journal article" date="2018" name="PLoS ONE">
        <title>The draft genome of Kipferlia bialata reveals reductive genome evolution in fornicate parasites.</title>
        <authorList>
            <person name="Tanifuji G."/>
            <person name="Takabayashi S."/>
            <person name="Kume K."/>
            <person name="Takagi M."/>
            <person name="Nakayama T."/>
            <person name="Kamikawa R."/>
            <person name="Inagaki Y."/>
            <person name="Hashimoto T."/>
        </authorList>
    </citation>
    <scope>NUCLEOTIDE SEQUENCE [LARGE SCALE GENOMIC DNA]</scope>
    <source>
        <strain evidence="4">NY0173</strain>
    </source>
</reference>
<dbReference type="GO" id="GO:0033178">
    <property type="term" value="C:proton-transporting two-sector ATPase complex, catalytic domain"/>
    <property type="evidence" value="ECO:0007669"/>
    <property type="project" value="InterPro"/>
</dbReference>
<evidence type="ECO:0000313" key="5">
    <source>
        <dbReference type="Proteomes" id="UP000265618"/>
    </source>
</evidence>
<evidence type="ECO:0000256" key="1">
    <source>
        <dbReference type="ARBA" id="ARBA00005901"/>
    </source>
</evidence>
<dbReference type="Gene3D" id="3.30.2320.30">
    <property type="entry name" value="ATP synthase, E subunit, C-terminal"/>
    <property type="match status" value="1"/>
</dbReference>
<comment type="similarity">
    <text evidence="1">Belongs to the V-ATPase E subunit family.</text>
</comment>
<dbReference type="AlphaFoldDB" id="A0A9K3GK84"/>
<keyword evidence="3" id="KW-0406">Ion transport</keyword>
<proteinExistence type="inferred from homology"/>
<accession>A0A9K3GK84</accession>
<dbReference type="Proteomes" id="UP000265618">
    <property type="component" value="Unassembled WGS sequence"/>
</dbReference>
<dbReference type="GO" id="GO:0046961">
    <property type="term" value="F:proton-transporting ATPase activity, rotational mechanism"/>
    <property type="evidence" value="ECO:0007669"/>
    <property type="project" value="InterPro"/>
</dbReference>
<dbReference type="HAMAP" id="MF_00311">
    <property type="entry name" value="ATP_synth_E_arch"/>
    <property type="match status" value="1"/>
</dbReference>
<dbReference type="EMBL" id="BDIP01002225">
    <property type="protein sequence ID" value="GIQ85947.1"/>
    <property type="molecule type" value="Genomic_DNA"/>
</dbReference>
<sequence>MSQDSVSEKVVKICDFILNQANQKADEVIRRAEEEARLLKLQEVDKELDRMAETFRKKEVDVRQKTRIALSSALNEARLQGLNARDEALVAVVKDVKETLFALTKEKGKYTHVLSQLIVEAVLELKESPVFIVCREEDTRLVKWALRGARKSLGDVDVSVSTKEHLAAAPATVSDIGCLGGIVATNSSGLIRVNNTLDRRVELAVSALLPELRDTLFTPEAEVACAALNESAEMHFDAEADPEE</sequence>
<evidence type="ECO:0000256" key="2">
    <source>
        <dbReference type="ARBA" id="ARBA00022448"/>
    </source>
</evidence>
<keyword evidence="2" id="KW-0813">Transport</keyword>
<organism evidence="4 5">
    <name type="scientific">Kipferlia bialata</name>
    <dbReference type="NCBI Taxonomy" id="797122"/>
    <lineage>
        <taxon>Eukaryota</taxon>
        <taxon>Metamonada</taxon>
        <taxon>Carpediemonas-like organisms</taxon>
        <taxon>Kipferlia</taxon>
    </lineage>
</organism>
<dbReference type="Gene3D" id="6.10.250.1620">
    <property type="match status" value="1"/>
</dbReference>
<name>A0A9K3GK84_9EUKA</name>
<evidence type="ECO:0000313" key="4">
    <source>
        <dbReference type="EMBL" id="GIQ85947.1"/>
    </source>
</evidence>
<comment type="caution">
    <text evidence="4">The sequence shown here is derived from an EMBL/GenBank/DDBJ whole genome shotgun (WGS) entry which is preliminary data.</text>
</comment>
<dbReference type="OrthoDB" id="10263003at2759"/>
<dbReference type="SUPFAM" id="SSF160527">
    <property type="entry name" value="V-type ATPase subunit E-like"/>
    <property type="match status" value="1"/>
</dbReference>
<evidence type="ECO:0000256" key="3">
    <source>
        <dbReference type="ARBA" id="ARBA00023065"/>
    </source>
</evidence>
<keyword evidence="5" id="KW-1185">Reference proteome</keyword>